<evidence type="ECO:0000256" key="3">
    <source>
        <dbReference type="ARBA" id="ARBA00022989"/>
    </source>
</evidence>
<name>K4KJN7_SIMAS</name>
<dbReference type="Pfam" id="PF01758">
    <property type="entry name" value="SBF"/>
    <property type="match status" value="1"/>
</dbReference>
<reference evidence="6 7" key="1">
    <citation type="journal article" date="2013" name="Genome Announc.">
        <title>Complete genome sequence of Simiduia agarivorans SA1(T), a marine bacterium able to degrade a variety of polysaccharides.</title>
        <authorList>
            <person name="Lin S.Y."/>
            <person name="Shieh W.Y."/>
            <person name="Chen J.S."/>
            <person name="Tang S.L."/>
        </authorList>
    </citation>
    <scope>NUCLEOTIDE SEQUENCE [LARGE SCALE GENOMIC DNA]</scope>
    <source>
        <strain evidence="7">DSM 21679 / JCM 13881 / BCRC 17597 / SA1</strain>
    </source>
</reference>
<dbReference type="GO" id="GO:0016020">
    <property type="term" value="C:membrane"/>
    <property type="evidence" value="ECO:0007669"/>
    <property type="project" value="UniProtKB-SubCell"/>
</dbReference>
<feature type="transmembrane region" description="Helical" evidence="5">
    <location>
        <begin position="44"/>
        <end position="66"/>
    </location>
</feature>
<accession>K4KJN7</accession>
<feature type="transmembrane region" description="Helical" evidence="5">
    <location>
        <begin position="72"/>
        <end position="88"/>
    </location>
</feature>
<dbReference type="AlphaFoldDB" id="K4KJN7"/>
<proteinExistence type="predicted"/>
<dbReference type="HOGENOM" id="CLU_034788_0_0_6"/>
<dbReference type="Proteomes" id="UP000000466">
    <property type="component" value="Chromosome"/>
</dbReference>
<dbReference type="EMBL" id="CP003746">
    <property type="protein sequence ID" value="AFU98440.1"/>
    <property type="molecule type" value="Genomic_DNA"/>
</dbReference>
<dbReference type="InterPro" id="IPR002657">
    <property type="entry name" value="BilAc:Na_symport/Acr3"/>
</dbReference>
<feature type="transmembrane region" description="Helical" evidence="5">
    <location>
        <begin position="12"/>
        <end position="32"/>
    </location>
</feature>
<dbReference type="OrthoDB" id="9806785at2"/>
<evidence type="ECO:0000256" key="2">
    <source>
        <dbReference type="ARBA" id="ARBA00022692"/>
    </source>
</evidence>
<organism evidence="6 7">
    <name type="scientific">Simiduia agarivorans (strain DSM 21679 / JCM 13881 / BCRC 17597 / SA1)</name>
    <dbReference type="NCBI Taxonomy" id="1117647"/>
    <lineage>
        <taxon>Bacteria</taxon>
        <taxon>Pseudomonadati</taxon>
        <taxon>Pseudomonadota</taxon>
        <taxon>Gammaproteobacteria</taxon>
        <taxon>Cellvibrionales</taxon>
        <taxon>Cellvibrionaceae</taxon>
        <taxon>Simiduia</taxon>
    </lineage>
</organism>
<gene>
    <name evidence="6" type="ordered locus">M5M_06225</name>
</gene>
<keyword evidence="2 5" id="KW-0812">Transmembrane</keyword>
<evidence type="ECO:0000313" key="7">
    <source>
        <dbReference type="Proteomes" id="UP000000466"/>
    </source>
</evidence>
<feature type="transmembrane region" description="Helical" evidence="5">
    <location>
        <begin position="240"/>
        <end position="261"/>
    </location>
</feature>
<dbReference type="KEGG" id="saga:M5M_06225"/>
<evidence type="ECO:0000313" key="6">
    <source>
        <dbReference type="EMBL" id="AFU98440.1"/>
    </source>
</evidence>
<evidence type="ECO:0000256" key="5">
    <source>
        <dbReference type="SAM" id="Phobius"/>
    </source>
</evidence>
<dbReference type="InterPro" id="IPR038770">
    <property type="entry name" value="Na+/solute_symporter_sf"/>
</dbReference>
<dbReference type="InterPro" id="IPR004710">
    <property type="entry name" value="Bilac:Na_transpt"/>
</dbReference>
<evidence type="ECO:0000256" key="4">
    <source>
        <dbReference type="ARBA" id="ARBA00023136"/>
    </source>
</evidence>
<keyword evidence="4 5" id="KW-0472">Membrane</keyword>
<sequence length="296" mass="31889">MMTEVSFSSGQLVLLNAILALMIFGVSLGLKPGDFARILKAPKAPITGLAAQFILLPAFTSLGIWWLAPDPAIALGMLLVAACPGGNFSNIMTWIARGDVAVSVSMTAVSSLAAVVLTPFNFAFYASLNPVTQPLVSSIAIDPWQMISLFVLVLIIPLALGMLVGARFPRWVDKTEAPFRIISMLILFVFVGIALWQNLDAIALVLGPVILWVIVHNAFALGVGNLSARLLKLRPSEQRAITLEVGIQNSALGLAILFTFFADQRAMILVAGFWGIWHLVTGTSLAYFWSRRAPAE</sequence>
<comment type="subcellular location">
    <subcellularLocation>
        <location evidence="1">Membrane</location>
        <topology evidence="1">Multi-pass membrane protein</topology>
    </subcellularLocation>
</comment>
<feature type="transmembrane region" description="Helical" evidence="5">
    <location>
        <begin position="144"/>
        <end position="165"/>
    </location>
</feature>
<dbReference type="Gene3D" id="1.20.1530.20">
    <property type="match status" value="1"/>
</dbReference>
<keyword evidence="3 5" id="KW-1133">Transmembrane helix</keyword>
<dbReference type="RefSeq" id="WP_015046613.1">
    <property type="nucleotide sequence ID" value="NC_018868.3"/>
</dbReference>
<feature type="transmembrane region" description="Helical" evidence="5">
    <location>
        <begin position="177"/>
        <end position="196"/>
    </location>
</feature>
<dbReference type="STRING" id="1117647.M5M_06225"/>
<dbReference type="PANTHER" id="PTHR10361:SF28">
    <property type="entry name" value="P3 PROTEIN-RELATED"/>
    <property type="match status" value="1"/>
</dbReference>
<protein>
    <submittedName>
        <fullName evidence="6">Bile acid:sodium symporter</fullName>
    </submittedName>
</protein>
<dbReference type="PANTHER" id="PTHR10361">
    <property type="entry name" value="SODIUM-BILE ACID COTRANSPORTER"/>
    <property type="match status" value="1"/>
</dbReference>
<feature type="transmembrane region" description="Helical" evidence="5">
    <location>
        <begin position="202"/>
        <end position="228"/>
    </location>
</feature>
<feature type="transmembrane region" description="Helical" evidence="5">
    <location>
        <begin position="267"/>
        <end position="289"/>
    </location>
</feature>
<keyword evidence="7" id="KW-1185">Reference proteome</keyword>
<feature type="transmembrane region" description="Helical" evidence="5">
    <location>
        <begin position="100"/>
        <end position="124"/>
    </location>
</feature>
<evidence type="ECO:0000256" key="1">
    <source>
        <dbReference type="ARBA" id="ARBA00004141"/>
    </source>
</evidence>
<dbReference type="eggNOG" id="COG0385">
    <property type="taxonomic scope" value="Bacteria"/>
</dbReference>